<dbReference type="GO" id="GO:0030388">
    <property type="term" value="P:fructose 1,6-bisphosphate metabolic process"/>
    <property type="evidence" value="ECO:0007669"/>
    <property type="project" value="TreeGrafter"/>
</dbReference>
<evidence type="ECO:0000313" key="20">
    <source>
        <dbReference type="Proteomes" id="UP000303581"/>
    </source>
</evidence>
<dbReference type="GO" id="GO:0042802">
    <property type="term" value="F:identical protein binding"/>
    <property type="evidence" value="ECO:0007669"/>
    <property type="project" value="TreeGrafter"/>
</dbReference>
<feature type="binding site" evidence="15">
    <location>
        <begin position="72"/>
        <end position="73"/>
    </location>
    <ligand>
        <name>ATP</name>
        <dbReference type="ChEBI" id="CHEBI:30616"/>
    </ligand>
</feature>
<dbReference type="Gene3D" id="3.40.50.460">
    <property type="entry name" value="Phosphofructokinase domain"/>
    <property type="match status" value="1"/>
</dbReference>
<evidence type="ECO:0000256" key="4">
    <source>
        <dbReference type="ARBA" id="ARBA00004679"/>
    </source>
</evidence>
<comment type="caution">
    <text evidence="15">Lacks conserved residue(s) required for the propagation of feature annotation.</text>
</comment>
<evidence type="ECO:0000256" key="15">
    <source>
        <dbReference type="HAMAP-Rule" id="MF_00339"/>
    </source>
</evidence>
<reference evidence="17 20" key="2">
    <citation type="submission" date="2019-03" db="EMBL/GenBank/DDBJ databases">
        <title>Draft genome sequences of two Veillonella tobetsuensis clinical isolates from intraoperative bronchial fluids of elderly patients with pulmonary carcinoma.</title>
        <authorList>
            <person name="Akiyama T."/>
        </authorList>
    </citation>
    <scope>NUCLEOTIDE SEQUENCE [LARGE SCALE GENOMIC DNA]</scope>
    <source>
        <strain evidence="17 20">PAGU 1579</strain>
    </source>
</reference>
<feature type="binding site" description="in other chain" evidence="15">
    <location>
        <position position="154"/>
    </location>
    <ligand>
        <name>ADP</name>
        <dbReference type="ChEBI" id="CHEBI:456216"/>
        <note>allosteric activator; ligand shared between dimeric partners</note>
    </ligand>
</feature>
<feature type="binding site" description="in other chain" evidence="15">
    <location>
        <begin position="169"/>
        <end position="171"/>
    </location>
    <ligand>
        <name>substrate</name>
        <note>ligand shared between dimeric partners</note>
    </ligand>
</feature>
<keyword evidence="20" id="KW-1185">Reference proteome</keyword>
<dbReference type="HAMAP" id="MF_00339">
    <property type="entry name" value="Phosphofructokinase_I_B1"/>
    <property type="match status" value="1"/>
</dbReference>
<comment type="catalytic activity">
    <reaction evidence="14 15">
        <text>beta-D-fructose 6-phosphate + ATP = beta-D-fructose 1,6-bisphosphate + ADP + H(+)</text>
        <dbReference type="Rhea" id="RHEA:16109"/>
        <dbReference type="ChEBI" id="CHEBI:15378"/>
        <dbReference type="ChEBI" id="CHEBI:30616"/>
        <dbReference type="ChEBI" id="CHEBI:32966"/>
        <dbReference type="ChEBI" id="CHEBI:57634"/>
        <dbReference type="ChEBI" id="CHEBI:456216"/>
        <dbReference type="EC" id="2.7.1.11"/>
    </reaction>
</comment>
<comment type="pathway">
    <text evidence="4 15">Carbohydrate degradation; glycolysis; D-glyceraldehyde 3-phosphate and glycerone phosphate from D-glucose: step 3/4.</text>
</comment>
<organism evidence="18 19">
    <name type="scientific">Veillonella tobetsuensis</name>
    <dbReference type="NCBI Taxonomy" id="1110546"/>
    <lineage>
        <taxon>Bacteria</taxon>
        <taxon>Bacillati</taxon>
        <taxon>Bacillota</taxon>
        <taxon>Negativicutes</taxon>
        <taxon>Veillonellales</taxon>
        <taxon>Veillonellaceae</taxon>
        <taxon>Veillonella</taxon>
    </lineage>
</organism>
<feature type="binding site" description="in other chain" evidence="15">
    <location>
        <begin position="213"/>
        <end position="215"/>
    </location>
    <ligand>
        <name>ADP</name>
        <dbReference type="ChEBI" id="CHEBI:456216"/>
        <note>allosteric activator; ligand shared between dimeric partners</note>
    </ligand>
</feature>
<feature type="binding site" description="in other chain" evidence="15">
    <location>
        <begin position="125"/>
        <end position="127"/>
    </location>
    <ligand>
        <name>substrate</name>
        <note>ligand shared between dimeric partners</note>
    </ligand>
</feature>
<evidence type="ECO:0000256" key="14">
    <source>
        <dbReference type="ARBA" id="ARBA00048070"/>
    </source>
</evidence>
<keyword evidence="5 15" id="KW-0963">Cytoplasm</keyword>
<comment type="subcellular location">
    <subcellularLocation>
        <location evidence="3 15">Cytoplasm</location>
    </subcellularLocation>
</comment>
<dbReference type="Proteomes" id="UP000303581">
    <property type="component" value="Unassembled WGS sequence"/>
</dbReference>
<evidence type="ECO:0000256" key="8">
    <source>
        <dbReference type="ARBA" id="ARBA00022723"/>
    </source>
</evidence>
<accession>A0A2S7ZP20</accession>
<evidence type="ECO:0000256" key="6">
    <source>
        <dbReference type="ARBA" id="ARBA00022533"/>
    </source>
</evidence>
<evidence type="ECO:0000256" key="10">
    <source>
        <dbReference type="ARBA" id="ARBA00022777"/>
    </source>
</evidence>
<evidence type="ECO:0000256" key="1">
    <source>
        <dbReference type="ARBA" id="ARBA00001946"/>
    </source>
</evidence>
<comment type="similarity">
    <text evidence="15">Belongs to the phosphofructokinase type A (PFKA) family. ATP-dependent PFK group I subfamily. Prokaryotic clade 'B1' sub-subfamily.</text>
</comment>
<dbReference type="STRING" id="1110546.GCA_001078375_01231"/>
<evidence type="ECO:0000256" key="7">
    <source>
        <dbReference type="ARBA" id="ARBA00022679"/>
    </source>
</evidence>
<feature type="binding site" evidence="15">
    <location>
        <position position="103"/>
    </location>
    <ligand>
        <name>Mg(2+)</name>
        <dbReference type="ChEBI" id="CHEBI:18420"/>
        <note>catalytic</note>
    </ligand>
</feature>
<dbReference type="InterPro" id="IPR000023">
    <property type="entry name" value="Phosphofructokinase_dom"/>
</dbReference>
<evidence type="ECO:0000256" key="12">
    <source>
        <dbReference type="ARBA" id="ARBA00022842"/>
    </source>
</evidence>
<dbReference type="NCBIfam" id="NF002872">
    <property type="entry name" value="PRK03202.1"/>
    <property type="match status" value="1"/>
</dbReference>
<comment type="cofactor">
    <cofactor evidence="1 15">
        <name>Mg(2+)</name>
        <dbReference type="ChEBI" id="CHEBI:18420"/>
    </cofactor>
</comment>
<evidence type="ECO:0000313" key="17">
    <source>
        <dbReference type="EMBL" id="GCL69150.1"/>
    </source>
</evidence>
<dbReference type="GO" id="GO:0005945">
    <property type="term" value="C:6-phosphofructokinase complex"/>
    <property type="evidence" value="ECO:0007669"/>
    <property type="project" value="TreeGrafter"/>
</dbReference>
<dbReference type="GO" id="GO:0046872">
    <property type="term" value="F:metal ion binding"/>
    <property type="evidence" value="ECO:0007669"/>
    <property type="project" value="UniProtKB-KW"/>
</dbReference>
<dbReference type="GO" id="GO:0003872">
    <property type="term" value="F:6-phosphofructokinase activity"/>
    <property type="evidence" value="ECO:0007669"/>
    <property type="project" value="UniProtKB-UniRule"/>
</dbReference>
<dbReference type="PANTHER" id="PTHR13697">
    <property type="entry name" value="PHOSPHOFRUCTOKINASE"/>
    <property type="match status" value="1"/>
</dbReference>
<dbReference type="Proteomes" id="UP000238877">
    <property type="component" value="Unassembled WGS sequence"/>
</dbReference>
<dbReference type="EC" id="2.7.1.11" evidence="15"/>
<dbReference type="GO" id="GO:0070095">
    <property type="term" value="F:fructose-6-phosphate binding"/>
    <property type="evidence" value="ECO:0007669"/>
    <property type="project" value="TreeGrafter"/>
</dbReference>
<dbReference type="Gene3D" id="3.40.50.450">
    <property type="match status" value="1"/>
</dbReference>
<dbReference type="EMBL" id="BJCR01000027">
    <property type="protein sequence ID" value="GCL69150.1"/>
    <property type="molecule type" value="Genomic_DNA"/>
</dbReference>
<dbReference type="PIRSF" id="PIRSF000532">
    <property type="entry name" value="ATP_PFK_prok"/>
    <property type="match status" value="1"/>
</dbReference>
<dbReference type="InterPro" id="IPR022953">
    <property type="entry name" value="ATP_PFK"/>
</dbReference>
<dbReference type="GO" id="GO:0006002">
    <property type="term" value="P:fructose 6-phosphate metabolic process"/>
    <property type="evidence" value="ECO:0007669"/>
    <property type="project" value="InterPro"/>
</dbReference>
<dbReference type="Pfam" id="PF00365">
    <property type="entry name" value="PFK"/>
    <property type="match status" value="1"/>
</dbReference>
<evidence type="ECO:0000256" key="2">
    <source>
        <dbReference type="ARBA" id="ARBA00002659"/>
    </source>
</evidence>
<feature type="active site" description="Proton acceptor" evidence="15">
    <location>
        <position position="127"/>
    </location>
</feature>
<dbReference type="PRINTS" id="PR00476">
    <property type="entry name" value="PHFRCTKINASE"/>
</dbReference>
<dbReference type="InterPro" id="IPR035966">
    <property type="entry name" value="PKF_sf"/>
</dbReference>
<feature type="binding site" evidence="15">
    <location>
        <position position="11"/>
    </location>
    <ligand>
        <name>ATP</name>
        <dbReference type="ChEBI" id="CHEBI:30616"/>
    </ligand>
</feature>
<keyword evidence="9 15" id="KW-0547">Nucleotide-binding</keyword>
<keyword evidence="13 15" id="KW-0324">Glycolysis</keyword>
<comment type="function">
    <text evidence="2 15">Catalyzes the phosphorylation of D-fructose 6-phosphate to fructose 1,6-bisphosphate by ATP, the first committing step of glycolysis.</text>
</comment>
<evidence type="ECO:0000256" key="11">
    <source>
        <dbReference type="ARBA" id="ARBA00022840"/>
    </source>
</evidence>
<evidence type="ECO:0000256" key="13">
    <source>
        <dbReference type="ARBA" id="ARBA00023152"/>
    </source>
</evidence>
<dbReference type="UniPathway" id="UPA00109">
    <property type="reaction ID" value="UER00182"/>
</dbReference>
<dbReference type="GO" id="GO:0016208">
    <property type="term" value="F:AMP binding"/>
    <property type="evidence" value="ECO:0007669"/>
    <property type="project" value="TreeGrafter"/>
</dbReference>
<comment type="caution">
    <text evidence="18">The sequence shown here is derived from an EMBL/GenBank/DDBJ whole genome shotgun (WGS) entry which is preliminary data.</text>
</comment>
<comment type="subunit">
    <text evidence="15">Homotetramer.</text>
</comment>
<evidence type="ECO:0000256" key="3">
    <source>
        <dbReference type="ARBA" id="ARBA00004496"/>
    </source>
</evidence>
<evidence type="ECO:0000259" key="16">
    <source>
        <dbReference type="Pfam" id="PF00365"/>
    </source>
</evidence>
<keyword evidence="8 15" id="KW-0479">Metal-binding</keyword>
<sequence>MKKIALLTSGGDAPGMNAAIRAITRKAIHEGFSVYGIERGFEGIINNEIRPLHARDVGGIITTGGTILRTARYPEFKNLDVQKRAYQILQDFGIDHLIVIGGDGSQAGAESLMRLGQSTITIPCTIDNDMNGTQYTIGFDTAINTVVDAVGRIRDTSNSHERVAIIEVMGRHAGHIALQSGLASGAELVLVPEYPMPLDEVCEHINKTHQLGKEYSIILVAEGAYESGEVKEYIKNHTYFDPSLTVLGYLQRGGAPSALDAILAARMSELAIDCLVQNIDNCITGYIDGQIRAIPYEKAKHMRFGIDKQQYELISILSH</sequence>
<dbReference type="GO" id="GO:0005524">
    <property type="term" value="F:ATP binding"/>
    <property type="evidence" value="ECO:0007669"/>
    <property type="project" value="UniProtKB-KW"/>
</dbReference>
<feature type="domain" description="Phosphofructokinase" evidence="16">
    <location>
        <begin position="3"/>
        <end position="274"/>
    </location>
</feature>
<dbReference type="SUPFAM" id="SSF53784">
    <property type="entry name" value="Phosphofructokinase"/>
    <property type="match status" value="1"/>
</dbReference>
<evidence type="ECO:0000256" key="5">
    <source>
        <dbReference type="ARBA" id="ARBA00022490"/>
    </source>
</evidence>
<dbReference type="GO" id="GO:0061621">
    <property type="term" value="P:canonical glycolysis"/>
    <property type="evidence" value="ECO:0007669"/>
    <property type="project" value="TreeGrafter"/>
</dbReference>
<dbReference type="OrthoDB" id="9802503at2"/>
<proteinExistence type="inferred from homology"/>
<dbReference type="GO" id="GO:0048029">
    <property type="term" value="F:monosaccharide binding"/>
    <property type="evidence" value="ECO:0007669"/>
    <property type="project" value="TreeGrafter"/>
</dbReference>
<dbReference type="PANTHER" id="PTHR13697:SF4">
    <property type="entry name" value="ATP-DEPENDENT 6-PHOSPHOFRUCTOKINASE"/>
    <property type="match status" value="1"/>
</dbReference>
<reference evidence="18 19" key="1">
    <citation type="submission" date="2018-01" db="EMBL/GenBank/DDBJ databases">
        <title>Draft genome sequences of clinical isolates and type strains of oral Veillonella including Veillonella infantum sp., nov.</title>
        <authorList>
            <person name="Mashima I."/>
            <person name="Liao Y.-C."/>
            <person name="Sabharwal A."/>
            <person name="Haase E.M."/>
            <person name="Nakazawa F."/>
            <person name="Scannapieco F.A."/>
        </authorList>
    </citation>
    <scope>NUCLEOTIDE SEQUENCE [LARGE SCALE GENOMIC DNA]</scope>
    <source>
        <strain evidence="18 19">Y6</strain>
    </source>
</reference>
<dbReference type="FunFam" id="3.40.50.460:FF:000002">
    <property type="entry name" value="ATP-dependent 6-phosphofructokinase"/>
    <property type="match status" value="1"/>
</dbReference>
<feature type="binding site" description="in other chain" evidence="15">
    <location>
        <begin position="249"/>
        <end position="252"/>
    </location>
    <ligand>
        <name>substrate</name>
        <note>ligand shared between dimeric partners</note>
    </ligand>
</feature>
<evidence type="ECO:0000256" key="9">
    <source>
        <dbReference type="ARBA" id="ARBA00022741"/>
    </source>
</evidence>
<feature type="binding site" evidence="15">
    <location>
        <begin position="102"/>
        <end position="105"/>
    </location>
    <ligand>
        <name>ATP</name>
        <dbReference type="ChEBI" id="CHEBI:30616"/>
    </ligand>
</feature>
<name>A0A2S7ZP20_9FIRM</name>
<feature type="binding site" evidence="15">
    <location>
        <begin position="21"/>
        <end position="25"/>
    </location>
    <ligand>
        <name>ADP</name>
        <dbReference type="ChEBI" id="CHEBI:456216"/>
        <note>allosteric activator; ligand shared between dimeric partners</note>
    </ligand>
</feature>
<feature type="binding site" description="in other chain" evidence="15">
    <location>
        <position position="222"/>
    </location>
    <ligand>
        <name>substrate</name>
        <note>ligand shared between dimeric partners</note>
    </ligand>
</feature>
<gene>
    <name evidence="15 17" type="primary">pfkA</name>
    <name evidence="17" type="ORF">PAGU1579_09190</name>
    <name evidence="18" type="ORF">VTHSUH11_08345</name>
</gene>
<protein>
    <recommendedName>
        <fullName evidence="15">ATP-dependent 6-phosphofructokinase</fullName>
        <shortName evidence="15">ATP-PFK</shortName>
        <shortName evidence="15">Phosphofructokinase</shortName>
        <ecNumber evidence="15">2.7.1.11</ecNumber>
    </recommendedName>
    <alternativeName>
        <fullName evidence="15">Phosphohexokinase</fullName>
    </alternativeName>
</protein>
<keyword evidence="11 15" id="KW-0067">ATP-binding</keyword>
<keyword evidence="10 15" id="KW-0418">Kinase</keyword>
<dbReference type="InterPro" id="IPR012003">
    <property type="entry name" value="ATP_PFK_prok-type"/>
</dbReference>
<keyword evidence="12 15" id="KW-0460">Magnesium</keyword>
<feature type="binding site" description="in other chain" evidence="15">
    <location>
        <begin position="185"/>
        <end position="187"/>
    </location>
    <ligand>
        <name>ADP</name>
        <dbReference type="ChEBI" id="CHEBI:456216"/>
        <note>allosteric activator; ligand shared between dimeric partners</note>
    </ligand>
</feature>
<dbReference type="InterPro" id="IPR012828">
    <property type="entry name" value="PFKA_ATP_prok"/>
</dbReference>
<keyword evidence="7 15" id="KW-0808">Transferase</keyword>
<comment type="activity regulation">
    <text evidence="15">Allosterically activated by ADP and other diphosphonucleosides, and allosterically inhibited by phosphoenolpyruvate.</text>
</comment>
<keyword evidence="6 15" id="KW-0021">Allosteric enzyme</keyword>
<evidence type="ECO:0000313" key="19">
    <source>
        <dbReference type="Proteomes" id="UP000238877"/>
    </source>
</evidence>
<dbReference type="EMBL" id="PPDF01000012">
    <property type="protein sequence ID" value="PQL24981.1"/>
    <property type="molecule type" value="Genomic_DNA"/>
</dbReference>
<feature type="binding site" evidence="15">
    <location>
        <position position="162"/>
    </location>
    <ligand>
        <name>substrate</name>
        <note>ligand shared between dimeric partners</note>
    </ligand>
</feature>
<evidence type="ECO:0000313" key="18">
    <source>
        <dbReference type="EMBL" id="PQL24981.1"/>
    </source>
</evidence>
<dbReference type="AlphaFoldDB" id="A0A2S7ZP20"/>